<feature type="signal peptide" evidence="1">
    <location>
        <begin position="1"/>
        <end position="24"/>
    </location>
</feature>
<name>A0A2M8IWS1_9RHOB</name>
<protein>
    <submittedName>
        <fullName evidence="3">Histidine kinase</fullName>
    </submittedName>
</protein>
<accession>A0A2M8IWS1</accession>
<dbReference type="Pfam" id="PF11845">
    <property type="entry name" value="Tll0287-like"/>
    <property type="match status" value="1"/>
</dbReference>
<keyword evidence="3" id="KW-0808">Transferase</keyword>
<feature type="domain" description="Tll0287-like" evidence="2">
    <location>
        <begin position="94"/>
        <end position="246"/>
    </location>
</feature>
<comment type="caution">
    <text evidence="3">The sequence shown here is derived from an EMBL/GenBank/DDBJ whole genome shotgun (WGS) entry which is preliminary data.</text>
</comment>
<dbReference type="RefSeq" id="WP_100164123.1">
    <property type="nucleotide sequence ID" value="NZ_PGTB01000125.1"/>
</dbReference>
<keyword evidence="3" id="KW-0418">Kinase</keyword>
<evidence type="ECO:0000313" key="3">
    <source>
        <dbReference type="EMBL" id="PJE34954.1"/>
    </source>
</evidence>
<evidence type="ECO:0000313" key="4">
    <source>
        <dbReference type="Proteomes" id="UP000231553"/>
    </source>
</evidence>
<keyword evidence="4" id="KW-1185">Reference proteome</keyword>
<dbReference type="AlphaFoldDB" id="A0A2M8IWS1"/>
<keyword evidence="1" id="KW-0732">Signal</keyword>
<gene>
    <name evidence="3" type="ORF">CVM52_19615</name>
</gene>
<dbReference type="InterPro" id="IPR021796">
    <property type="entry name" value="Tll0287-like_dom"/>
</dbReference>
<evidence type="ECO:0000256" key="1">
    <source>
        <dbReference type="SAM" id="SignalP"/>
    </source>
</evidence>
<dbReference type="Proteomes" id="UP000231553">
    <property type="component" value="Unassembled WGS sequence"/>
</dbReference>
<organism evidence="3 4">
    <name type="scientific">Pseudooceanicola lipolyticus</name>
    <dbReference type="NCBI Taxonomy" id="2029104"/>
    <lineage>
        <taxon>Bacteria</taxon>
        <taxon>Pseudomonadati</taxon>
        <taxon>Pseudomonadota</taxon>
        <taxon>Alphaproteobacteria</taxon>
        <taxon>Rhodobacterales</taxon>
        <taxon>Paracoccaceae</taxon>
        <taxon>Pseudooceanicola</taxon>
    </lineage>
</organism>
<feature type="chain" id="PRO_5014857339" evidence="1">
    <location>
        <begin position="25"/>
        <end position="248"/>
    </location>
</feature>
<sequence length="248" mass="26554">MRRIFLASLATALIVASGSGVAVADTAERVADGHHLAAVLRAARSVVSNNQPLINDPSKGDKGLTPEVFLDQLEATYTETNNQPLLPDDLSDLQRRLITTQLEAVSEVVAEHQGLINTPDMGFKGFIPAVFARLVNERFGEKIGGIASVKVTAPPDLVRNRKARPDGWETAVIEDKFLAPGWDKGAAWYEMVEGEQGPAFRMLIPEYYSASCLSCHGEPAGEVDVTGFPKEGGQVGDLGGAISITLNE</sequence>
<dbReference type="EMBL" id="PGTB01000125">
    <property type="protein sequence ID" value="PJE34954.1"/>
    <property type="molecule type" value="Genomic_DNA"/>
</dbReference>
<proteinExistence type="predicted"/>
<dbReference type="OrthoDB" id="7058251at2"/>
<reference evidence="3 4" key="1">
    <citation type="journal article" date="2018" name="Int. J. Syst. Evol. Microbiol.">
        <title>Pseudooceanicola lipolyticus sp. nov., a marine alphaproteobacterium, reclassification of Oceanicola flagellatus as Pseudooceanicola flagellatus comb. nov. and emended description of the genus Pseudooceanicola.</title>
        <authorList>
            <person name="Huang M.-M."/>
            <person name="Guo L.-L."/>
            <person name="Wu Y.-H."/>
            <person name="Lai Q.-L."/>
            <person name="Shao Z.-Z."/>
            <person name="Wang C.-S."/>
            <person name="Wu M."/>
            <person name="Xu X.-W."/>
        </authorList>
    </citation>
    <scope>NUCLEOTIDE SEQUENCE [LARGE SCALE GENOMIC DNA]</scope>
    <source>
        <strain evidence="3 4">157</strain>
    </source>
</reference>
<dbReference type="GO" id="GO:0016301">
    <property type="term" value="F:kinase activity"/>
    <property type="evidence" value="ECO:0007669"/>
    <property type="project" value="UniProtKB-KW"/>
</dbReference>
<evidence type="ECO:0000259" key="2">
    <source>
        <dbReference type="Pfam" id="PF11845"/>
    </source>
</evidence>